<comment type="subcellular location">
    <subcellularLocation>
        <location evidence="1">Cell membrane</location>
        <topology evidence="1">Multi-pass membrane protein</topology>
    </subcellularLocation>
</comment>
<feature type="transmembrane region" description="Helical" evidence="12">
    <location>
        <begin position="689"/>
        <end position="711"/>
    </location>
</feature>
<dbReference type="SUPFAM" id="SSF56752">
    <property type="entry name" value="D-aminoacid aminotransferase-like PLP-dependent enzymes"/>
    <property type="match status" value="1"/>
</dbReference>
<dbReference type="Pfam" id="PF08407">
    <property type="entry name" value="Chitin_synth_1N"/>
    <property type="match status" value="1"/>
</dbReference>
<evidence type="ECO:0000256" key="5">
    <source>
        <dbReference type="ARBA" id="ARBA00022679"/>
    </source>
</evidence>
<dbReference type="GO" id="GO:0071555">
    <property type="term" value="P:cell wall organization"/>
    <property type="evidence" value="ECO:0007669"/>
    <property type="project" value="UniProtKB-KW"/>
</dbReference>
<dbReference type="InterPro" id="IPR036038">
    <property type="entry name" value="Aminotransferase-like"/>
</dbReference>
<keyword evidence="7 12" id="KW-1133">Transmembrane helix</keyword>
<feature type="transmembrane region" description="Helical" evidence="12">
    <location>
        <begin position="532"/>
        <end position="551"/>
    </location>
</feature>
<name>A0A9P5S5F9_9FUNG</name>
<feature type="transmembrane region" description="Helical" evidence="12">
    <location>
        <begin position="571"/>
        <end position="591"/>
    </location>
</feature>
<dbReference type="Pfam" id="PF01063">
    <property type="entry name" value="Aminotran_4"/>
    <property type="match status" value="1"/>
</dbReference>
<evidence type="ECO:0000256" key="10">
    <source>
        <dbReference type="ARBA" id="ARBA00024009"/>
    </source>
</evidence>
<dbReference type="GO" id="GO:0030428">
    <property type="term" value="C:cell septum"/>
    <property type="evidence" value="ECO:0007669"/>
    <property type="project" value="TreeGrafter"/>
</dbReference>
<evidence type="ECO:0000256" key="4">
    <source>
        <dbReference type="ARBA" id="ARBA00022676"/>
    </source>
</evidence>
<evidence type="ECO:0000313" key="15">
    <source>
        <dbReference type="Proteomes" id="UP000748756"/>
    </source>
</evidence>
<evidence type="ECO:0000256" key="3">
    <source>
        <dbReference type="ARBA" id="ARBA00022475"/>
    </source>
</evidence>
<dbReference type="InterPro" id="IPR043132">
    <property type="entry name" value="BCAT-like_C"/>
</dbReference>
<dbReference type="GO" id="GO:0004100">
    <property type="term" value="F:chitin synthase activity"/>
    <property type="evidence" value="ECO:0007669"/>
    <property type="project" value="UniProtKB-EC"/>
</dbReference>
<protein>
    <recommendedName>
        <fullName evidence="2">chitin synthase</fullName>
        <ecNumber evidence="2">2.4.1.16</ecNumber>
    </recommendedName>
</protein>
<proteinExistence type="predicted"/>
<dbReference type="OrthoDB" id="26569at2759"/>
<reference evidence="14" key="1">
    <citation type="journal article" date="2020" name="Fungal Divers.">
        <title>Resolving the Mortierellaceae phylogeny through synthesis of multi-gene phylogenetics and phylogenomics.</title>
        <authorList>
            <person name="Vandepol N."/>
            <person name="Liber J."/>
            <person name="Desiro A."/>
            <person name="Na H."/>
            <person name="Kennedy M."/>
            <person name="Barry K."/>
            <person name="Grigoriev I.V."/>
            <person name="Miller A.N."/>
            <person name="O'Donnell K."/>
            <person name="Stajich J.E."/>
            <person name="Bonito G."/>
        </authorList>
    </citation>
    <scope>NUCLEOTIDE SEQUENCE</scope>
    <source>
        <strain evidence="14">NRRL 6426</strain>
    </source>
</reference>
<feature type="transmembrane region" description="Helical" evidence="12">
    <location>
        <begin position="856"/>
        <end position="874"/>
    </location>
</feature>
<evidence type="ECO:0000256" key="8">
    <source>
        <dbReference type="ARBA" id="ARBA00023136"/>
    </source>
</evidence>
<accession>A0A9P5S5F9</accession>
<dbReference type="InterPro" id="IPR013616">
    <property type="entry name" value="Chitin_synth_N"/>
</dbReference>
<comment type="function">
    <text evidence="10">Polymerizes chitin, a structural polymer of the cell wall and septum, by transferring the sugar moiety of UDP-GlcNAc to the non-reducing end of the growing chitin polymer.</text>
</comment>
<dbReference type="InterPro" id="IPR001544">
    <property type="entry name" value="Aminotrans_IV"/>
</dbReference>
<dbReference type="EMBL" id="JAAAUQ010000069">
    <property type="protein sequence ID" value="KAF9155378.1"/>
    <property type="molecule type" value="Genomic_DNA"/>
</dbReference>
<evidence type="ECO:0000256" key="6">
    <source>
        <dbReference type="ARBA" id="ARBA00022692"/>
    </source>
</evidence>
<keyword evidence="5" id="KW-0808">Transferase</keyword>
<feature type="domain" description="Chitin synthase N-terminal" evidence="13">
    <location>
        <begin position="148"/>
        <end position="214"/>
    </location>
</feature>
<keyword evidence="9" id="KW-0961">Cell wall biogenesis/degradation</keyword>
<dbReference type="InterPro" id="IPR029044">
    <property type="entry name" value="Nucleotide-diphossugar_trans"/>
</dbReference>
<dbReference type="AlphaFoldDB" id="A0A9P5S5F9"/>
<dbReference type="GO" id="GO:0006031">
    <property type="term" value="P:chitin biosynthetic process"/>
    <property type="evidence" value="ECO:0007669"/>
    <property type="project" value="TreeGrafter"/>
</dbReference>
<feature type="region of interest" description="Disordered" evidence="11">
    <location>
        <begin position="67"/>
        <end position="132"/>
    </location>
</feature>
<dbReference type="Proteomes" id="UP000748756">
    <property type="component" value="Unassembled WGS sequence"/>
</dbReference>
<dbReference type="InterPro" id="IPR004835">
    <property type="entry name" value="Chitin_synth"/>
</dbReference>
<dbReference type="PANTHER" id="PTHR22914:SF9">
    <property type="entry name" value="CHITIN SYNTHASE 1"/>
    <property type="match status" value="1"/>
</dbReference>
<sequence>MTQPRYPPQARRGQSQFASRSPEVDQLSSGSTIPGGGLPDFEIPTYSSFIRDPSNLVRHQSILSVMSRRSRASVISNPDLDTEGIYSYYPHQLPKRPKSEPEPEPEPEEPVFSVQLEDFNPPPPDSPILPPPQLIPGEIPERQERRYKTKKVVKLTNDNLVIECPVPPHYLVKQSKQKGQEWEFMRYSAVTCDPDLFQAENYTLRPAMWNRETELFIVVTMYNEGVNLFAETMYGIMKNIRHLCSRNSSKTWGEGSWEKVVVCIVSDGRKKCDPQVYNYLAAMGVYQEGVAKREVNGKEVQAHVYEYTTQVTIDPKMKIAPSATSDYVPVQIMFCLKEKNAKKLNSHRWFFNAFGPVINPRVCVLLDVGTRPGPTSIYQLWKAFDLNSNVAGACGEIKPVKGAGAKNLLNPLVAAQNFEYKMNNILDKPLESVIGYISVLPGAFSAYRYKALLTSPETPDSGPLISYFKGEKPSPDSGIFDANMYLAEDRILCFELVAKRNYAWTLRYVKAAWAETDVPDTVPELISQRRRWLNGTFFVALFSVFHFGKIYKSDHAYWRKFLFHLQFIYNVLSLFFSWFAIANIYLTFYILANSLTFPENAPNQRSDIFKIVFTVLKYFYEFLVVAIFVLSMGNRPTGSKVLYTLAMVFFAFLMIYMTFCAVWLTYLGIKNALDSGVTTLSAVLDEPTFRNVILSLASTYGLYIFGSVLYLEPWHMVTSFVQYLCMMPSYVNVLNVYAFCNTHDVSWGTKGDTIDNMDLGAVKSSSKEGSGGEVTVDVPTEDTDINDSYMKAVGSLREKTVEQEQKRDAKTKQEDYYKAFRTRLVLLWCASNGLLVSIVTYSGSNLTGTYDSRSKTYLGFVLWSVAFLSAFRFVGTVLELQPPKPAGTGPGTGVRTDPVATLSTTHKDANSVLLDYPPGAYTAMRTFHRLGIMDFSGHVARLANSLSQIHFPESDREIAGEDVKVEDEERVVNDGLAPFRDSTKLRVTVTDVVKKVLKAYFDGKGKGQEEFPEAKVTVLCTWNVKSNAPLLVAHAEPLKAPKERRCKVEVHGSPRHHATAKDSQWVRDRAALEAELSKDTNEALLLDDASQNLYEGLSSNFYAFDRQSQSVVTAPLDSVLQGTILKVVLAVCEKQKIPVEFKFPNLKCIDHWEGAFITSTSRLVLPIETIVLPDGSKKKFDESPAIELIRSHVFQECRRRVEALLTTQDLE</sequence>
<evidence type="ECO:0000259" key="13">
    <source>
        <dbReference type="Pfam" id="PF08407"/>
    </source>
</evidence>
<evidence type="ECO:0000256" key="12">
    <source>
        <dbReference type="SAM" id="Phobius"/>
    </source>
</evidence>
<organism evidence="14 15">
    <name type="scientific">Linnemannia schmuckeri</name>
    <dbReference type="NCBI Taxonomy" id="64567"/>
    <lineage>
        <taxon>Eukaryota</taxon>
        <taxon>Fungi</taxon>
        <taxon>Fungi incertae sedis</taxon>
        <taxon>Mucoromycota</taxon>
        <taxon>Mortierellomycotina</taxon>
        <taxon>Mortierellomycetes</taxon>
        <taxon>Mortierellales</taxon>
        <taxon>Mortierellaceae</taxon>
        <taxon>Linnemannia</taxon>
    </lineage>
</organism>
<dbReference type="SUPFAM" id="SSF53448">
    <property type="entry name" value="Nucleotide-diphospho-sugar transferases"/>
    <property type="match status" value="1"/>
</dbReference>
<keyword evidence="3" id="KW-1003">Cell membrane</keyword>
<dbReference type="Pfam" id="PF01644">
    <property type="entry name" value="Chitin_synth_1"/>
    <property type="match status" value="1"/>
</dbReference>
<dbReference type="EC" id="2.4.1.16" evidence="2"/>
<comment type="caution">
    <text evidence="14">The sequence shown here is derived from an EMBL/GenBank/DDBJ whole genome shotgun (WGS) entry which is preliminary data.</text>
</comment>
<evidence type="ECO:0000256" key="2">
    <source>
        <dbReference type="ARBA" id="ARBA00012543"/>
    </source>
</evidence>
<feature type="compositionally biased region" description="Pro residues" evidence="11">
    <location>
        <begin position="120"/>
        <end position="132"/>
    </location>
</feature>
<feature type="transmembrane region" description="Helical" evidence="12">
    <location>
        <begin position="642"/>
        <end position="669"/>
    </location>
</feature>
<dbReference type="PANTHER" id="PTHR22914">
    <property type="entry name" value="CHITIN SYNTHASE"/>
    <property type="match status" value="1"/>
</dbReference>
<keyword evidence="4" id="KW-0328">Glycosyltransferase</keyword>
<evidence type="ECO:0000256" key="11">
    <source>
        <dbReference type="SAM" id="MobiDB-lite"/>
    </source>
</evidence>
<keyword evidence="15" id="KW-1185">Reference proteome</keyword>
<evidence type="ECO:0000313" key="14">
    <source>
        <dbReference type="EMBL" id="KAF9155378.1"/>
    </source>
</evidence>
<feature type="region of interest" description="Disordered" evidence="11">
    <location>
        <begin position="1"/>
        <end position="46"/>
    </location>
</feature>
<keyword evidence="6 12" id="KW-0812">Transmembrane</keyword>
<dbReference type="GO" id="GO:0005886">
    <property type="term" value="C:plasma membrane"/>
    <property type="evidence" value="ECO:0007669"/>
    <property type="project" value="UniProtKB-SubCell"/>
</dbReference>
<evidence type="ECO:0000256" key="9">
    <source>
        <dbReference type="ARBA" id="ARBA00023316"/>
    </source>
</evidence>
<feature type="transmembrane region" description="Helical" evidence="12">
    <location>
        <begin position="824"/>
        <end position="844"/>
    </location>
</feature>
<gene>
    <name evidence="14" type="primary">CHS1_3</name>
    <name evidence="14" type="ORF">BG015_010028</name>
</gene>
<dbReference type="CDD" id="cd04190">
    <property type="entry name" value="Chitin_synth_C"/>
    <property type="match status" value="1"/>
</dbReference>
<dbReference type="Gene3D" id="3.20.10.10">
    <property type="entry name" value="D-amino Acid Aminotransferase, subunit A, domain 2"/>
    <property type="match status" value="1"/>
</dbReference>
<keyword evidence="8 12" id="KW-0472">Membrane</keyword>
<feature type="transmembrane region" description="Helical" evidence="12">
    <location>
        <begin position="611"/>
        <end position="630"/>
    </location>
</feature>
<evidence type="ECO:0000256" key="1">
    <source>
        <dbReference type="ARBA" id="ARBA00004651"/>
    </source>
</evidence>
<evidence type="ECO:0000256" key="7">
    <source>
        <dbReference type="ARBA" id="ARBA00022989"/>
    </source>
</evidence>